<keyword evidence="4" id="KW-0206">Cytoskeleton</keyword>
<accession>A0AAJ7E334</accession>
<evidence type="ECO:0000313" key="7">
    <source>
        <dbReference type="Proteomes" id="UP000695007"/>
    </source>
</evidence>
<keyword evidence="5" id="KW-0966">Cell projection</keyword>
<name>A0AAJ7E334_9HYME</name>
<dbReference type="Pfam" id="PF13864">
    <property type="entry name" value="Enkurin"/>
    <property type="match status" value="1"/>
</dbReference>
<keyword evidence="3" id="KW-0963">Cytoplasm</keyword>
<dbReference type="AlphaFoldDB" id="A0AAJ7E334"/>
<evidence type="ECO:0000313" key="8">
    <source>
        <dbReference type="RefSeq" id="XP_011506067.1"/>
    </source>
</evidence>
<dbReference type="InterPro" id="IPR027012">
    <property type="entry name" value="Enkurin_dom"/>
</dbReference>
<sequence length="369" mass="42463">MSVDLLSEPPQRKNFIKENVRNLRRMEQLFHSNSNNKSAKDLKLPVLKQRKFSSKFNGIGDSQIVNSNDALQELNTNKNVENEMPRLFNQKLFIEEQKNKKKTTRVLSNSKYISEKESRPFLNGKIKNHYCRNQVDSKSRNRHKLKAYSESNVIQQTLNEVVTKDEIDATSKSQGVQTLDENDLSSLYSEGIIRYPSGRTKEQQKSFTKSNETKVQETSNDVIKNTSNSVLTDKVDHVKASKERISLASKLVSQLNNGTVPPNYRVGVVPKYIKERKEALQKIEEAKAASKNVDCPSGHVPVPDNERKQTLSILKKNYQEFVNELNMLPIRTDTLRSHKRKMEIEKQLTKLEEAIKIFSRPKVFIKIDS</sequence>
<dbReference type="GO" id="GO:0005881">
    <property type="term" value="C:cytoplasmic microtubule"/>
    <property type="evidence" value="ECO:0007669"/>
    <property type="project" value="TreeGrafter"/>
</dbReference>
<evidence type="ECO:0000256" key="5">
    <source>
        <dbReference type="ARBA" id="ARBA00023273"/>
    </source>
</evidence>
<proteinExistence type="predicted"/>
<dbReference type="KEGG" id="csol:105368697"/>
<organism evidence="7 8">
    <name type="scientific">Ceratosolen solmsi marchali</name>
    <dbReference type="NCBI Taxonomy" id="326594"/>
    <lineage>
        <taxon>Eukaryota</taxon>
        <taxon>Metazoa</taxon>
        <taxon>Ecdysozoa</taxon>
        <taxon>Arthropoda</taxon>
        <taxon>Hexapoda</taxon>
        <taxon>Insecta</taxon>
        <taxon>Pterygota</taxon>
        <taxon>Neoptera</taxon>
        <taxon>Endopterygota</taxon>
        <taxon>Hymenoptera</taxon>
        <taxon>Apocrita</taxon>
        <taxon>Proctotrupomorpha</taxon>
        <taxon>Chalcidoidea</taxon>
        <taxon>Agaonidae</taxon>
        <taxon>Agaoninae</taxon>
        <taxon>Ceratosolen</taxon>
    </lineage>
</organism>
<comment type="subcellular location">
    <subcellularLocation>
        <location evidence="1">Cell projection</location>
        <location evidence="1">Cilium</location>
    </subcellularLocation>
    <subcellularLocation>
        <location evidence="2">Cytoplasm</location>
        <location evidence="2">Cytoskeleton</location>
    </subcellularLocation>
</comment>
<keyword evidence="7" id="KW-1185">Reference proteome</keyword>
<dbReference type="RefSeq" id="XP_011506067.1">
    <property type="nucleotide sequence ID" value="XM_011507765.1"/>
</dbReference>
<dbReference type="PANTHER" id="PTHR21490">
    <property type="entry name" value="ENKURIN-RELATED"/>
    <property type="match status" value="1"/>
</dbReference>
<reference evidence="8" key="1">
    <citation type="submission" date="2025-08" db="UniProtKB">
        <authorList>
            <consortium name="RefSeq"/>
        </authorList>
    </citation>
    <scope>IDENTIFICATION</scope>
</reference>
<dbReference type="GeneID" id="105368697"/>
<protein>
    <submittedName>
        <fullName evidence="8">Uncharacterized protein LOC105368697</fullName>
    </submittedName>
</protein>
<dbReference type="PANTHER" id="PTHR21490:SF2">
    <property type="entry name" value="ENKURIN DOMAIN-CONTAINING PROTEIN 1"/>
    <property type="match status" value="1"/>
</dbReference>
<evidence type="ECO:0000256" key="4">
    <source>
        <dbReference type="ARBA" id="ARBA00023212"/>
    </source>
</evidence>
<evidence type="ECO:0000256" key="1">
    <source>
        <dbReference type="ARBA" id="ARBA00004138"/>
    </source>
</evidence>
<dbReference type="Proteomes" id="UP000695007">
    <property type="component" value="Unplaced"/>
</dbReference>
<evidence type="ECO:0000259" key="6">
    <source>
        <dbReference type="PROSITE" id="PS51665"/>
    </source>
</evidence>
<dbReference type="GO" id="GO:0005929">
    <property type="term" value="C:cilium"/>
    <property type="evidence" value="ECO:0007669"/>
    <property type="project" value="UniProtKB-SubCell"/>
</dbReference>
<feature type="domain" description="Enkurin" evidence="6">
    <location>
        <begin position="274"/>
        <end position="366"/>
    </location>
</feature>
<dbReference type="PROSITE" id="PS51665">
    <property type="entry name" value="ENKURIN"/>
    <property type="match status" value="1"/>
</dbReference>
<evidence type="ECO:0000256" key="2">
    <source>
        <dbReference type="ARBA" id="ARBA00004245"/>
    </source>
</evidence>
<gene>
    <name evidence="8" type="primary">LOC105368697</name>
</gene>
<dbReference type="InterPro" id="IPR052102">
    <property type="entry name" value="Enkurin_domain-protein"/>
</dbReference>
<evidence type="ECO:0000256" key="3">
    <source>
        <dbReference type="ARBA" id="ARBA00022490"/>
    </source>
</evidence>